<evidence type="ECO:0000256" key="5">
    <source>
        <dbReference type="SAM" id="Phobius"/>
    </source>
</evidence>
<evidence type="ECO:0000256" key="4">
    <source>
        <dbReference type="ARBA" id="ARBA00022833"/>
    </source>
</evidence>
<dbReference type="Proteomes" id="UP000030063">
    <property type="component" value="Unassembled WGS sequence"/>
</dbReference>
<comment type="caution">
    <text evidence="6">The sequence shown here is derived from an EMBL/GenBank/DDBJ whole genome shotgun (WGS) entry which is preliminary data.</text>
</comment>
<protein>
    <submittedName>
        <fullName evidence="6">Divalent cation transporter</fullName>
    </submittedName>
</protein>
<dbReference type="GO" id="GO:0005886">
    <property type="term" value="C:plasma membrane"/>
    <property type="evidence" value="ECO:0007669"/>
    <property type="project" value="UniProtKB-SubCell"/>
</dbReference>
<keyword evidence="5" id="KW-1133">Transmembrane helix</keyword>
<name>A0A0A1YGM7_9PSED</name>
<feature type="transmembrane region" description="Helical" evidence="5">
    <location>
        <begin position="9"/>
        <end position="32"/>
    </location>
</feature>
<proteinExistence type="inferred from homology"/>
<dbReference type="GO" id="GO:0005385">
    <property type="term" value="F:zinc ion transmembrane transporter activity"/>
    <property type="evidence" value="ECO:0007669"/>
    <property type="project" value="TreeGrafter"/>
</dbReference>
<comment type="similarity">
    <text evidence="2">Belongs to the ZIP transporter (TC 2.A.5) family.</text>
</comment>
<dbReference type="STRING" id="1395571.TMS3_0121460"/>
<dbReference type="PANTHER" id="PTHR11040">
    <property type="entry name" value="ZINC/IRON TRANSPORTER"/>
    <property type="match status" value="1"/>
</dbReference>
<evidence type="ECO:0000256" key="2">
    <source>
        <dbReference type="ARBA" id="ARBA00006939"/>
    </source>
</evidence>
<evidence type="ECO:0000256" key="1">
    <source>
        <dbReference type="ARBA" id="ARBA00004651"/>
    </source>
</evidence>
<evidence type="ECO:0000313" key="7">
    <source>
        <dbReference type="Proteomes" id="UP000030063"/>
    </source>
</evidence>
<feature type="transmembrane region" description="Helical" evidence="5">
    <location>
        <begin position="220"/>
        <end position="240"/>
    </location>
</feature>
<dbReference type="PANTHER" id="PTHR11040:SF211">
    <property type="entry name" value="ZINC TRANSPORTER ZIP11"/>
    <property type="match status" value="1"/>
</dbReference>
<accession>A0A0A1YGM7</accession>
<organism evidence="6 7">
    <name type="scientific">Pseudomonas taeanensis MS-3</name>
    <dbReference type="NCBI Taxonomy" id="1395571"/>
    <lineage>
        <taxon>Bacteria</taxon>
        <taxon>Pseudomonadati</taxon>
        <taxon>Pseudomonadota</taxon>
        <taxon>Gammaproteobacteria</taxon>
        <taxon>Pseudomonadales</taxon>
        <taxon>Pseudomonadaceae</taxon>
        <taxon>Pseudomonas</taxon>
    </lineage>
</organism>
<keyword evidence="5" id="KW-0812">Transmembrane</keyword>
<keyword evidence="7" id="KW-1185">Reference proteome</keyword>
<dbReference type="OrthoDB" id="5766358at2"/>
<comment type="subcellular location">
    <subcellularLocation>
        <location evidence="1">Cell membrane</location>
        <topology evidence="1">Multi-pass membrane protein</topology>
    </subcellularLocation>
</comment>
<sequence length="243" mass="25507">MDEVFVQQLLIVMAFTLVAGMAMPLGAALASVERIRPRWLEDEFRHSVIAFGGGALLAAVALVLVPEAIESLSPGAAALWFCAGGAAFMGLDILLYRMKTSASQLAAMLADFVPESLALGAAFALGGEGAMLLAGLMALQNLPEGFNAYRELNSSTAYSRSRIILMFTGMALLGPVAGVSGYLWLADYPSLVAAIMLFAAGGILYSVFQDIAPQAKLDKHWAPSFGALLGFVLGIVGHMFTVA</sequence>
<dbReference type="AlphaFoldDB" id="A0A0A1YGM7"/>
<feature type="transmembrane region" description="Helical" evidence="5">
    <location>
        <begin position="191"/>
        <end position="208"/>
    </location>
</feature>
<keyword evidence="3" id="KW-1003">Cell membrane</keyword>
<dbReference type="EMBL" id="AWSQ01000009">
    <property type="protein sequence ID" value="KFX67779.1"/>
    <property type="molecule type" value="Genomic_DNA"/>
</dbReference>
<feature type="transmembrane region" description="Helical" evidence="5">
    <location>
        <begin position="163"/>
        <end position="185"/>
    </location>
</feature>
<keyword evidence="5" id="KW-0472">Membrane</keyword>
<evidence type="ECO:0000256" key="3">
    <source>
        <dbReference type="ARBA" id="ARBA00022475"/>
    </source>
</evidence>
<gene>
    <name evidence="6" type="ORF">TMS3_0121460</name>
</gene>
<keyword evidence="4" id="KW-0862">Zinc</keyword>
<feature type="transmembrane region" description="Helical" evidence="5">
    <location>
        <begin position="44"/>
        <end position="65"/>
    </location>
</feature>
<evidence type="ECO:0000313" key="6">
    <source>
        <dbReference type="EMBL" id="KFX67779.1"/>
    </source>
</evidence>
<reference evidence="6 7" key="1">
    <citation type="journal article" date="2014" name="Genome Announc.">
        <title>Draft Genome Sequence of Petroleum Oil-Degrading Marine Bacterium Pseudomonas taeanensis Strain MS-3, Isolated from a Crude Oil-Contaminated Seashore.</title>
        <authorList>
            <person name="Lee S.Y."/>
            <person name="Kim S.H."/>
            <person name="Lee D.G."/>
            <person name="Shin S."/>
            <person name="Yun S.H."/>
            <person name="Choi C.W."/>
            <person name="Chung Y.H."/>
            <person name="Choi J.S."/>
            <person name="Kahng H.Y."/>
            <person name="Kim S.I."/>
        </authorList>
    </citation>
    <scope>NUCLEOTIDE SEQUENCE [LARGE SCALE GENOMIC DNA]</scope>
    <source>
        <strain evidence="6 7">MS-3</strain>
    </source>
</reference>
<dbReference type="eggNOG" id="COG0428">
    <property type="taxonomic scope" value="Bacteria"/>
</dbReference>
<dbReference type="RefSeq" id="WP_025167242.1">
    <property type="nucleotide sequence ID" value="NZ_AWSQ01000009.1"/>
</dbReference>
<feature type="transmembrane region" description="Helical" evidence="5">
    <location>
        <begin position="77"/>
        <end position="96"/>
    </location>
</feature>